<feature type="domain" description="Peptidase S24/S26A/S26B/S26C" evidence="1">
    <location>
        <begin position="18"/>
        <end position="134"/>
    </location>
</feature>
<proteinExistence type="predicted"/>
<evidence type="ECO:0000313" key="3">
    <source>
        <dbReference type="Proteomes" id="UP000251617"/>
    </source>
</evidence>
<dbReference type="Pfam" id="PF00717">
    <property type="entry name" value="Peptidase_S24"/>
    <property type="match status" value="1"/>
</dbReference>
<dbReference type="InterPro" id="IPR039418">
    <property type="entry name" value="LexA-like"/>
</dbReference>
<dbReference type="Gene3D" id="2.10.109.10">
    <property type="entry name" value="Umud Fragment, subunit A"/>
    <property type="match status" value="1"/>
</dbReference>
<evidence type="ECO:0000313" key="2">
    <source>
        <dbReference type="EMBL" id="AXA24279.1"/>
    </source>
</evidence>
<dbReference type="NCBIfam" id="NF007621">
    <property type="entry name" value="PRK10276.1"/>
    <property type="match status" value="1"/>
</dbReference>
<dbReference type="EMBL" id="CP030750">
    <property type="protein sequence ID" value="AXA24279.1"/>
    <property type="molecule type" value="Genomic_DNA"/>
</dbReference>
<dbReference type="InterPro" id="IPR050077">
    <property type="entry name" value="LexA_repressor"/>
</dbReference>
<name>A0AAD0L8U0_PSEPU</name>
<protein>
    <submittedName>
        <fullName evidence="2">DNA polymerase V</fullName>
    </submittedName>
</protein>
<dbReference type="InterPro" id="IPR036286">
    <property type="entry name" value="LexA/Signal_pep-like_sf"/>
</dbReference>
<dbReference type="Proteomes" id="UP000251617">
    <property type="component" value="Chromosome"/>
</dbReference>
<dbReference type="AlphaFoldDB" id="A0AAD0L8U0"/>
<organism evidence="2 3">
    <name type="scientific">Pseudomonas putida</name>
    <name type="common">Arthrobacter siderocapsulatus</name>
    <dbReference type="NCBI Taxonomy" id="303"/>
    <lineage>
        <taxon>Bacteria</taxon>
        <taxon>Pseudomonadati</taxon>
        <taxon>Pseudomonadota</taxon>
        <taxon>Gammaproteobacteria</taxon>
        <taxon>Pseudomonadales</taxon>
        <taxon>Pseudomonadaceae</taxon>
        <taxon>Pseudomonas</taxon>
    </lineage>
</organism>
<reference evidence="2 3" key="1">
    <citation type="submission" date="2018-06" db="EMBL/GenBank/DDBJ databases">
        <title>The genome of Pseudomonas putida NX-1, a lignin degrader.</title>
        <authorList>
            <person name="Xu Z."/>
        </authorList>
    </citation>
    <scope>NUCLEOTIDE SEQUENCE [LARGE SCALE GENOMIC DNA]</scope>
    <source>
        <strain evidence="2 3">NX-1</strain>
    </source>
</reference>
<evidence type="ECO:0000259" key="1">
    <source>
        <dbReference type="Pfam" id="PF00717"/>
    </source>
</evidence>
<dbReference type="PANTHER" id="PTHR33516">
    <property type="entry name" value="LEXA REPRESSOR"/>
    <property type="match status" value="1"/>
</dbReference>
<dbReference type="CDD" id="cd06529">
    <property type="entry name" value="S24_LexA-like"/>
    <property type="match status" value="1"/>
</dbReference>
<accession>A0AAD0L8U0</accession>
<sequence>MLSQPIPFTAALNPAKAPVHGRAACGFPSPAEEYAEPPLSLDDLCGVGKPSLFILIAWGDSMSGLGVYDGDYLVVDRAIEPRVGSVVVARIGAEFTVKTYAKVNDIPVLKPANPAFETIVIGEFEESEVWGVVMWNLHKLHD</sequence>
<gene>
    <name evidence="2" type="ORF">C1S65_09200</name>
</gene>
<dbReference type="SUPFAM" id="SSF51306">
    <property type="entry name" value="LexA/Signal peptidase"/>
    <property type="match status" value="1"/>
</dbReference>
<dbReference type="InterPro" id="IPR015927">
    <property type="entry name" value="Peptidase_S24_S26A/B/C"/>
</dbReference>
<dbReference type="PANTHER" id="PTHR33516:SF2">
    <property type="entry name" value="LEXA REPRESSOR-RELATED"/>
    <property type="match status" value="1"/>
</dbReference>
<dbReference type="RefSeq" id="WP_082423731.1">
    <property type="nucleotide sequence ID" value="NZ_CP030750.1"/>
</dbReference>